<dbReference type="HOGENOM" id="CLU_000445_69_17_10"/>
<evidence type="ECO:0000256" key="1">
    <source>
        <dbReference type="PROSITE-ProRule" id="PRU00169"/>
    </source>
</evidence>
<dbReference type="KEGG" id="sli:Slin_2170"/>
<evidence type="ECO:0000313" key="4">
    <source>
        <dbReference type="Proteomes" id="UP000002028"/>
    </source>
</evidence>
<reference evidence="3 4" key="1">
    <citation type="journal article" date="2010" name="Stand. Genomic Sci.">
        <title>Complete genome sequence of Spirosoma linguale type strain (1).</title>
        <authorList>
            <person name="Lail K."/>
            <person name="Sikorski J."/>
            <person name="Saunders E."/>
            <person name="Lapidus A."/>
            <person name="Glavina Del Rio T."/>
            <person name="Copeland A."/>
            <person name="Tice H."/>
            <person name="Cheng J.-F."/>
            <person name="Lucas S."/>
            <person name="Nolan M."/>
            <person name="Bruce D."/>
            <person name="Goodwin L."/>
            <person name="Pitluck S."/>
            <person name="Ivanova N."/>
            <person name="Mavromatis K."/>
            <person name="Ovchinnikova G."/>
            <person name="Pati A."/>
            <person name="Chen A."/>
            <person name="Palaniappan K."/>
            <person name="Land M."/>
            <person name="Hauser L."/>
            <person name="Chang Y.-J."/>
            <person name="Jeffries C.D."/>
            <person name="Chain P."/>
            <person name="Brettin T."/>
            <person name="Detter J.C."/>
            <person name="Schuetze A."/>
            <person name="Rohde M."/>
            <person name="Tindall B.J."/>
            <person name="Goeker M."/>
            <person name="Bristow J."/>
            <person name="Eisen J.A."/>
            <person name="Markowitz V."/>
            <person name="Hugenholtz P."/>
            <person name="Kyrpides N.C."/>
            <person name="Klenk H.-P."/>
            <person name="Chen F."/>
        </authorList>
    </citation>
    <scope>NUCLEOTIDE SEQUENCE [LARGE SCALE GENOMIC DNA]</scope>
    <source>
        <strain evidence="4">ATCC 33905 / DSM 74 / LMG 10896 / Claus 1</strain>
    </source>
</reference>
<evidence type="ECO:0000259" key="2">
    <source>
        <dbReference type="PROSITE" id="PS50110"/>
    </source>
</evidence>
<feature type="modified residue" description="4-aspartylphosphate" evidence="1">
    <location>
        <position position="63"/>
    </location>
</feature>
<dbReference type="InterPro" id="IPR011006">
    <property type="entry name" value="CheY-like_superfamily"/>
</dbReference>
<dbReference type="PROSITE" id="PS50110">
    <property type="entry name" value="RESPONSE_REGULATORY"/>
    <property type="match status" value="1"/>
</dbReference>
<dbReference type="EMBL" id="CP001769">
    <property type="protein sequence ID" value="ADB38196.1"/>
    <property type="molecule type" value="Genomic_DNA"/>
</dbReference>
<proteinExistence type="predicted"/>
<feature type="domain" description="Response regulatory" evidence="2">
    <location>
        <begin position="10"/>
        <end position="130"/>
    </location>
</feature>
<organism evidence="3 4">
    <name type="scientific">Spirosoma linguale (strain ATCC 33905 / DSM 74 / LMG 10896 / Claus 1)</name>
    <dbReference type="NCBI Taxonomy" id="504472"/>
    <lineage>
        <taxon>Bacteria</taxon>
        <taxon>Pseudomonadati</taxon>
        <taxon>Bacteroidota</taxon>
        <taxon>Cytophagia</taxon>
        <taxon>Cytophagales</taxon>
        <taxon>Cytophagaceae</taxon>
        <taxon>Spirosoma</taxon>
    </lineage>
</organism>
<dbReference type="InterPro" id="IPR052893">
    <property type="entry name" value="TCS_response_regulator"/>
</dbReference>
<dbReference type="SMART" id="SM00448">
    <property type="entry name" value="REC"/>
    <property type="match status" value="1"/>
</dbReference>
<dbReference type="InterPro" id="IPR001789">
    <property type="entry name" value="Sig_transdc_resp-reg_receiver"/>
</dbReference>
<dbReference type="PANTHER" id="PTHR44520">
    <property type="entry name" value="RESPONSE REGULATOR RCP1-RELATED"/>
    <property type="match status" value="1"/>
</dbReference>
<keyword evidence="1" id="KW-0597">Phosphoprotein</keyword>
<dbReference type="Proteomes" id="UP000002028">
    <property type="component" value="Chromosome"/>
</dbReference>
<evidence type="ECO:0000313" key="3">
    <source>
        <dbReference type="EMBL" id="ADB38196.1"/>
    </source>
</evidence>
<name>D2QDR6_SPILD</name>
<dbReference type="eggNOG" id="COG2197">
    <property type="taxonomic scope" value="Bacteria"/>
</dbReference>
<dbReference type="Gene3D" id="3.40.50.2300">
    <property type="match status" value="1"/>
</dbReference>
<dbReference type="PANTHER" id="PTHR44520:SF2">
    <property type="entry name" value="RESPONSE REGULATOR RCP1"/>
    <property type="match status" value="1"/>
</dbReference>
<keyword evidence="4" id="KW-1185">Reference proteome</keyword>
<dbReference type="AlphaFoldDB" id="D2QDR6"/>
<dbReference type="GO" id="GO:0000160">
    <property type="term" value="P:phosphorelay signal transduction system"/>
    <property type="evidence" value="ECO:0007669"/>
    <property type="project" value="InterPro"/>
</dbReference>
<dbReference type="STRING" id="504472.Slin_2170"/>
<protein>
    <submittedName>
        <fullName evidence="3">Response regulator receiver protein</fullName>
    </submittedName>
</protein>
<gene>
    <name evidence="3" type="ordered locus">Slin_2170</name>
</gene>
<dbReference type="SUPFAM" id="SSF52172">
    <property type="entry name" value="CheY-like"/>
    <property type="match status" value="1"/>
</dbReference>
<accession>D2QDR6</accession>
<dbReference type="RefSeq" id="WP_012926740.1">
    <property type="nucleotide sequence ID" value="NC_013730.1"/>
</dbReference>
<sequence>MPLRSNQHCEIILFDEDDDDYFFLKKAFQAHSDQITLHHLTDPATLLASLQSATTLPSLILLDLQMRGNDGFDILNSLKQDVHLRDVPVVVWSAAMTDQQVNHCYQAGASSVVIKSDNQLDLERVIRHLCDYWFSAVQLPFYAKQSDC</sequence>
<dbReference type="Pfam" id="PF00072">
    <property type="entry name" value="Response_reg"/>
    <property type="match status" value="1"/>
</dbReference>